<evidence type="ECO:0000256" key="1">
    <source>
        <dbReference type="SAM" id="Phobius"/>
    </source>
</evidence>
<dbReference type="InterPro" id="IPR005625">
    <property type="entry name" value="PepSY-ass_TM"/>
</dbReference>
<gene>
    <name evidence="2" type="ORF">M0M42_05800</name>
</gene>
<keyword evidence="3" id="KW-1185">Reference proteome</keyword>
<sequence length="472" mass="50308">MPSNPADAHPEASPRIIRTQQPLLALLIRLHLYVGLLVGPFIFVAALSGLIYALTPQIEDRLYAEQLYADSTGAALPLARQIAVAQQYMGKAATLSAVRPAPEPGATTRVMFKAPGLGDSESRAVFVDPVTAEIRGDLKVYGTTGVLPLRTWLDQFHRSLLLGEPGRVYSELAASWLWVAALGGFVLWLSRRQRTPGTAPSKGLRRWHASLGVCLLIGLLFFSATGLTWSRWAGDNIGVARAALGMSTPSVSTALVAGAAEPAGEHAHHTGTTVAPTSRPGPSSADATLFDAVLAAARRAGIDAGKIEIVPASGPGRAWTVTEIDRSWPTQVDAVAVDPGTMDITDRIDFAIFPMAAKLTRWGIDAHMGSLFGLANQLLLAVTALGLATLVAFGYLMGWRRWTQRRVRPPRLVEVLAGLSARARWLAAAVALVVGYCLPVLGASLALFLAIDCLLAAPWRSRCDVVRQTQDG</sequence>
<organism evidence="2 3">
    <name type="scientific">Pseudomonas knackmussii</name>
    <dbReference type="NCBI Taxonomy" id="65741"/>
    <lineage>
        <taxon>Bacteria</taxon>
        <taxon>Pseudomonadati</taxon>
        <taxon>Pseudomonadota</taxon>
        <taxon>Gammaproteobacteria</taxon>
        <taxon>Pseudomonadales</taxon>
        <taxon>Pseudomonadaceae</taxon>
        <taxon>Pseudomonas</taxon>
    </lineage>
</organism>
<feature type="transmembrane region" description="Helical" evidence="1">
    <location>
        <begin position="168"/>
        <end position="189"/>
    </location>
</feature>
<evidence type="ECO:0000313" key="2">
    <source>
        <dbReference type="EMBL" id="UPQ83919.1"/>
    </source>
</evidence>
<accession>A0ABY4KSS6</accession>
<evidence type="ECO:0000313" key="3">
    <source>
        <dbReference type="Proteomes" id="UP000831189"/>
    </source>
</evidence>
<keyword evidence="1" id="KW-0812">Transmembrane</keyword>
<dbReference type="EMBL" id="CP096208">
    <property type="protein sequence ID" value="UPQ83919.1"/>
    <property type="molecule type" value="Genomic_DNA"/>
</dbReference>
<proteinExistence type="predicted"/>
<dbReference type="PANTHER" id="PTHR34219:SF1">
    <property type="entry name" value="PEPSY DOMAIN-CONTAINING PROTEIN"/>
    <property type="match status" value="1"/>
</dbReference>
<feature type="transmembrane region" description="Helical" evidence="1">
    <location>
        <begin position="425"/>
        <end position="451"/>
    </location>
</feature>
<feature type="transmembrane region" description="Helical" evidence="1">
    <location>
        <begin position="209"/>
        <end position="229"/>
    </location>
</feature>
<feature type="transmembrane region" description="Helical" evidence="1">
    <location>
        <begin position="378"/>
        <end position="398"/>
    </location>
</feature>
<keyword evidence="1" id="KW-1133">Transmembrane helix</keyword>
<dbReference type="Proteomes" id="UP000831189">
    <property type="component" value="Chromosome"/>
</dbReference>
<keyword evidence="1" id="KW-0472">Membrane</keyword>
<feature type="transmembrane region" description="Helical" evidence="1">
    <location>
        <begin position="30"/>
        <end position="54"/>
    </location>
</feature>
<protein>
    <submittedName>
        <fullName evidence="2">PepSY domain-containing protein</fullName>
    </submittedName>
</protein>
<dbReference type="PANTHER" id="PTHR34219">
    <property type="entry name" value="IRON-REGULATED INNER MEMBRANE PROTEIN-RELATED"/>
    <property type="match status" value="1"/>
</dbReference>
<reference evidence="2 3" key="1">
    <citation type="submission" date="2022-04" db="EMBL/GenBank/DDBJ databases">
        <title>Pseudomonas knackmussii B09-2.</title>
        <authorList>
            <person name="Deng Y."/>
        </authorList>
    </citation>
    <scope>NUCLEOTIDE SEQUENCE [LARGE SCALE GENOMIC DNA]</scope>
    <source>
        <strain evidence="2 3">B09-2</strain>
    </source>
</reference>
<dbReference type="Pfam" id="PF03929">
    <property type="entry name" value="PepSY_TM"/>
    <property type="match status" value="1"/>
</dbReference>
<name>A0ABY4KSS6_9PSED</name>